<feature type="disulfide bond" evidence="5">
    <location>
        <begin position="177"/>
        <end position="186"/>
    </location>
</feature>
<keyword evidence="4 5" id="KW-1015">Disulfide bond</keyword>
<dbReference type="PANTHER" id="PTHR24049">
    <property type="entry name" value="CRUMBS FAMILY MEMBER"/>
    <property type="match status" value="1"/>
</dbReference>
<keyword evidence="9" id="KW-1185">Reference proteome</keyword>
<evidence type="ECO:0000313" key="8">
    <source>
        <dbReference type="EMBL" id="KAL3779763.1"/>
    </source>
</evidence>
<dbReference type="PROSITE" id="PS00022">
    <property type="entry name" value="EGF_1"/>
    <property type="match status" value="3"/>
</dbReference>
<evidence type="ECO:0000256" key="2">
    <source>
        <dbReference type="ARBA" id="ARBA00022729"/>
    </source>
</evidence>
<gene>
    <name evidence="8" type="ORF">HJC23_008127</name>
</gene>
<evidence type="ECO:0000256" key="3">
    <source>
        <dbReference type="ARBA" id="ARBA00022737"/>
    </source>
</evidence>
<dbReference type="Proteomes" id="UP001516023">
    <property type="component" value="Unassembled WGS sequence"/>
</dbReference>
<dbReference type="SUPFAM" id="SSF57196">
    <property type="entry name" value="EGF/Laminin"/>
    <property type="match status" value="2"/>
</dbReference>
<dbReference type="InterPro" id="IPR000742">
    <property type="entry name" value="EGF"/>
</dbReference>
<dbReference type="SMART" id="SM00181">
    <property type="entry name" value="EGF"/>
    <property type="match status" value="7"/>
</dbReference>
<evidence type="ECO:0000256" key="6">
    <source>
        <dbReference type="SAM" id="SignalP"/>
    </source>
</evidence>
<evidence type="ECO:0000256" key="5">
    <source>
        <dbReference type="PROSITE-ProRule" id="PRU00076"/>
    </source>
</evidence>
<keyword evidence="3" id="KW-0677">Repeat</keyword>
<dbReference type="EMBL" id="JABMIG020000376">
    <property type="protein sequence ID" value="KAL3779763.1"/>
    <property type="molecule type" value="Genomic_DNA"/>
</dbReference>
<comment type="caution">
    <text evidence="5">Lacks conserved residue(s) required for the propagation of feature annotation.</text>
</comment>
<evidence type="ECO:0000313" key="9">
    <source>
        <dbReference type="Proteomes" id="UP001516023"/>
    </source>
</evidence>
<feature type="domain" description="EGF-like" evidence="7">
    <location>
        <begin position="144"/>
        <end position="187"/>
    </location>
</feature>
<dbReference type="PANTHER" id="PTHR24049:SF22">
    <property type="entry name" value="DROSOPHILA CRUMBS HOMOLOG"/>
    <property type="match status" value="1"/>
</dbReference>
<protein>
    <recommendedName>
        <fullName evidence="7">EGF-like domain-containing protein</fullName>
    </recommendedName>
</protein>
<dbReference type="PROSITE" id="PS01186">
    <property type="entry name" value="EGF_2"/>
    <property type="match status" value="2"/>
</dbReference>
<organism evidence="8 9">
    <name type="scientific">Cyclotella cryptica</name>
    <dbReference type="NCBI Taxonomy" id="29204"/>
    <lineage>
        <taxon>Eukaryota</taxon>
        <taxon>Sar</taxon>
        <taxon>Stramenopiles</taxon>
        <taxon>Ochrophyta</taxon>
        <taxon>Bacillariophyta</taxon>
        <taxon>Coscinodiscophyceae</taxon>
        <taxon>Thalassiosirophycidae</taxon>
        <taxon>Stephanodiscales</taxon>
        <taxon>Stephanodiscaceae</taxon>
        <taxon>Cyclotella</taxon>
    </lineage>
</organism>
<name>A0ABD3NWL7_9STRA</name>
<keyword evidence="1 5" id="KW-0245">EGF-like domain</keyword>
<feature type="disulfide bond" evidence="5">
    <location>
        <begin position="316"/>
        <end position="333"/>
    </location>
</feature>
<dbReference type="InterPro" id="IPR051022">
    <property type="entry name" value="Notch_Cell-Fate_Det"/>
</dbReference>
<feature type="domain" description="EGF-like" evidence="7">
    <location>
        <begin position="252"/>
        <end position="296"/>
    </location>
</feature>
<comment type="caution">
    <text evidence="8">The sequence shown here is derived from an EMBL/GenBank/DDBJ whole genome shotgun (WGS) entry which is preliminary data.</text>
</comment>
<feature type="signal peptide" evidence="6">
    <location>
        <begin position="1"/>
        <end position="18"/>
    </location>
</feature>
<evidence type="ECO:0000259" key="7">
    <source>
        <dbReference type="PROSITE" id="PS50026"/>
    </source>
</evidence>
<dbReference type="Gene3D" id="2.10.25.10">
    <property type="entry name" value="Laminin"/>
    <property type="match status" value="4"/>
</dbReference>
<reference evidence="8 9" key="1">
    <citation type="journal article" date="2020" name="G3 (Bethesda)">
        <title>Improved Reference Genome for Cyclotella cryptica CCMP332, a Model for Cell Wall Morphogenesis, Salinity Adaptation, and Lipid Production in Diatoms (Bacillariophyta).</title>
        <authorList>
            <person name="Roberts W.R."/>
            <person name="Downey K.M."/>
            <person name="Ruck E.C."/>
            <person name="Traller J.C."/>
            <person name="Alverson A.J."/>
        </authorList>
    </citation>
    <scope>NUCLEOTIDE SEQUENCE [LARGE SCALE GENOMIC DNA]</scope>
    <source>
        <strain evidence="8 9">CCMP332</strain>
    </source>
</reference>
<keyword evidence="2 6" id="KW-0732">Signal</keyword>
<dbReference type="PROSITE" id="PS50026">
    <property type="entry name" value="EGF_3"/>
    <property type="match status" value="3"/>
</dbReference>
<evidence type="ECO:0000256" key="4">
    <source>
        <dbReference type="ARBA" id="ARBA00023157"/>
    </source>
</evidence>
<sequence>MPSSSILFLLPLVPPVTSSSYLNTACPGGLTCHHGGKCSTGDKLYSSEPYALSSDLPWTEQLNVNNEHCTNCHEGWGGVDCSRKYEICDENDPDSPTCFNGGKCVKMGIDADTGSFDYMCDCSAATALSGEKYRYAGQFCQHIEETKCDDEMFCTNGGVCVSVLGSDGQYGHFQCSCPTGRKGAHCEYLDEEVVEECTLKCERGVCAKGFKSYEYLLGSGAFPPELAKDLISDSGEHCVCPTGYTGLTCEIEVKRCGPTKYCYHGSSCIYDSMGNPICDCNTAHADNKSYAGESCEHVATSFCVPEDDQDQKDAFCTNGGTCIEDPDTRHEGCICPEGYSGDLCEIKADVEPTCSLECENGGSCRFGVKGVKDSFDALGLAIYETKVIDGMYCSCPSGFTGVKCETNISHCHASGTDDEHFCLNGTPCSKEDPNLQGATKKYGCNCNSSNDSRDEITQMLAGRFCEYAVTEFCVEDDVRGDSHSFCTNGGKCKIRNKYGDNK</sequence>
<feature type="domain" description="EGF-like" evidence="7">
    <location>
        <begin position="308"/>
        <end position="345"/>
    </location>
</feature>
<feature type="chain" id="PRO_5044814501" description="EGF-like domain-containing protein" evidence="6">
    <location>
        <begin position="19"/>
        <end position="502"/>
    </location>
</feature>
<feature type="disulfide bond" evidence="5">
    <location>
        <begin position="335"/>
        <end position="344"/>
    </location>
</feature>
<evidence type="ECO:0000256" key="1">
    <source>
        <dbReference type="ARBA" id="ARBA00022536"/>
    </source>
</evidence>
<dbReference type="AlphaFoldDB" id="A0ABD3NWL7"/>
<accession>A0ABD3NWL7</accession>
<proteinExistence type="predicted"/>